<keyword evidence="6" id="KW-0812">Transmembrane</keyword>
<keyword evidence="4" id="KW-0325">Glycoprotein</keyword>
<dbReference type="Pfam" id="PF07502">
    <property type="entry name" value="MANEC"/>
    <property type="match status" value="1"/>
</dbReference>
<feature type="compositionally biased region" description="Basic and acidic residues" evidence="5">
    <location>
        <begin position="175"/>
        <end position="187"/>
    </location>
</feature>
<proteinExistence type="predicted"/>
<evidence type="ECO:0000256" key="2">
    <source>
        <dbReference type="ARBA" id="ARBA00022729"/>
    </source>
</evidence>
<feature type="signal peptide" evidence="7">
    <location>
        <begin position="1"/>
        <end position="22"/>
    </location>
</feature>
<dbReference type="InterPro" id="IPR013980">
    <property type="entry name" value="MANSC_dom"/>
</dbReference>
<feature type="domain" description="MANSC" evidence="8">
    <location>
        <begin position="33"/>
        <end position="119"/>
    </location>
</feature>
<reference evidence="9 10" key="1">
    <citation type="submission" date="2024-06" db="EMBL/GenBank/DDBJ databases">
        <authorList>
            <person name="Pan Q."/>
            <person name="Wen M."/>
            <person name="Jouanno E."/>
            <person name="Zahm M."/>
            <person name="Klopp C."/>
            <person name="Cabau C."/>
            <person name="Louis A."/>
            <person name="Berthelot C."/>
            <person name="Parey E."/>
            <person name="Roest Crollius H."/>
            <person name="Montfort J."/>
            <person name="Robinson-Rechavi M."/>
            <person name="Bouchez O."/>
            <person name="Lampietro C."/>
            <person name="Lopez Roques C."/>
            <person name="Donnadieu C."/>
            <person name="Postlethwait J."/>
            <person name="Bobe J."/>
            <person name="Verreycken H."/>
            <person name="Guiguen Y."/>
        </authorList>
    </citation>
    <scope>NUCLEOTIDE SEQUENCE [LARGE SCALE GENOMIC DNA]</scope>
    <source>
        <strain evidence="9">Up_M1</strain>
        <tissue evidence="9">Testis</tissue>
    </source>
</reference>
<sequence>MFPSVTTSPVLLLIAMRMWAAASSPYETCFSREHQSVCVNMSHALNSSTTFMNPRVTQSEKDCVLACCSEDIRPGIKCTLAVFYSHKSPEPLNNQNCHLFYCQNEQDCPLQPAELGTNTYDIFKGLIHPTMRPPPSTVQPTSTTTTQAPTPTSTFPTTTTTTTTTPSPPPPTPAPHRDPEATRRTEEPPTVSTSAAPLTFRTTPATALVPKRIQSGLISPGTEGHGGRKEAGHGALKSSLVAVGVVGLAILTLALAVMGRKAMESFDRRHYTRLELNDLHYEV</sequence>
<evidence type="ECO:0000256" key="7">
    <source>
        <dbReference type="SAM" id="SignalP"/>
    </source>
</evidence>
<name>A0ABD0WHF5_UMBPY</name>
<gene>
    <name evidence="9" type="ORF">UPYG_G00274150</name>
</gene>
<dbReference type="AlphaFoldDB" id="A0ABD0WHF5"/>
<evidence type="ECO:0000259" key="8">
    <source>
        <dbReference type="PROSITE" id="PS50986"/>
    </source>
</evidence>
<keyword evidence="3 6" id="KW-0472">Membrane</keyword>
<evidence type="ECO:0000256" key="1">
    <source>
        <dbReference type="ARBA" id="ARBA00004370"/>
    </source>
</evidence>
<keyword evidence="10" id="KW-1185">Reference proteome</keyword>
<feature type="transmembrane region" description="Helical" evidence="6">
    <location>
        <begin position="239"/>
        <end position="259"/>
    </location>
</feature>
<evidence type="ECO:0000313" key="9">
    <source>
        <dbReference type="EMBL" id="KAL0964901.1"/>
    </source>
</evidence>
<accession>A0ABD0WHF5</accession>
<feature type="compositionally biased region" description="Low complexity" evidence="5">
    <location>
        <begin position="138"/>
        <end position="165"/>
    </location>
</feature>
<dbReference type="Proteomes" id="UP001557470">
    <property type="component" value="Unassembled WGS sequence"/>
</dbReference>
<feature type="chain" id="PRO_5044783504" description="MANSC domain-containing protein" evidence="7">
    <location>
        <begin position="23"/>
        <end position="283"/>
    </location>
</feature>
<dbReference type="GO" id="GO:0016020">
    <property type="term" value="C:membrane"/>
    <property type="evidence" value="ECO:0007669"/>
    <property type="project" value="UniProtKB-SubCell"/>
</dbReference>
<protein>
    <recommendedName>
        <fullName evidence="8">MANSC domain-containing protein</fullName>
    </recommendedName>
</protein>
<evidence type="ECO:0000256" key="4">
    <source>
        <dbReference type="ARBA" id="ARBA00023180"/>
    </source>
</evidence>
<evidence type="ECO:0000313" key="10">
    <source>
        <dbReference type="Proteomes" id="UP001557470"/>
    </source>
</evidence>
<dbReference type="EMBL" id="JAGEUA010000009">
    <property type="protein sequence ID" value="KAL0964901.1"/>
    <property type="molecule type" value="Genomic_DNA"/>
</dbReference>
<feature type="region of interest" description="Disordered" evidence="5">
    <location>
        <begin position="126"/>
        <end position="198"/>
    </location>
</feature>
<dbReference type="InterPro" id="IPR011106">
    <property type="entry name" value="MANSC_N"/>
</dbReference>
<evidence type="ECO:0000256" key="3">
    <source>
        <dbReference type="ARBA" id="ARBA00023136"/>
    </source>
</evidence>
<keyword evidence="2 7" id="KW-0732">Signal</keyword>
<organism evidence="9 10">
    <name type="scientific">Umbra pygmaea</name>
    <name type="common">Eastern mudminnow</name>
    <dbReference type="NCBI Taxonomy" id="75934"/>
    <lineage>
        <taxon>Eukaryota</taxon>
        <taxon>Metazoa</taxon>
        <taxon>Chordata</taxon>
        <taxon>Craniata</taxon>
        <taxon>Vertebrata</taxon>
        <taxon>Euteleostomi</taxon>
        <taxon>Actinopterygii</taxon>
        <taxon>Neopterygii</taxon>
        <taxon>Teleostei</taxon>
        <taxon>Protacanthopterygii</taxon>
        <taxon>Esociformes</taxon>
        <taxon>Umbridae</taxon>
        <taxon>Umbra</taxon>
    </lineage>
</organism>
<keyword evidence="6" id="KW-1133">Transmembrane helix</keyword>
<comment type="caution">
    <text evidence="9">The sequence shown here is derived from an EMBL/GenBank/DDBJ whole genome shotgun (WGS) entry which is preliminary data.</text>
</comment>
<evidence type="ECO:0000256" key="6">
    <source>
        <dbReference type="SAM" id="Phobius"/>
    </source>
</evidence>
<evidence type="ECO:0000256" key="5">
    <source>
        <dbReference type="SAM" id="MobiDB-lite"/>
    </source>
</evidence>
<comment type="subcellular location">
    <subcellularLocation>
        <location evidence="1">Membrane</location>
    </subcellularLocation>
</comment>
<dbReference type="SMART" id="SM00765">
    <property type="entry name" value="MANEC"/>
    <property type="match status" value="1"/>
</dbReference>
<dbReference type="PROSITE" id="PS50986">
    <property type="entry name" value="MANSC"/>
    <property type="match status" value="1"/>
</dbReference>